<dbReference type="PANTHER" id="PTHR36442">
    <property type="entry name" value="CYCLIC-DI-AMP PHOSPHODIESTERASE PGPH"/>
    <property type="match status" value="1"/>
</dbReference>
<keyword evidence="2" id="KW-1133">Transmembrane helix</keyword>
<dbReference type="InterPro" id="IPR006675">
    <property type="entry name" value="HDIG_dom"/>
</dbReference>
<dbReference type="PANTHER" id="PTHR36442:SF1">
    <property type="entry name" value="CYCLIC-DI-AMP PHOSPHODIESTERASE PGPH"/>
    <property type="match status" value="1"/>
</dbReference>
<evidence type="ECO:0000256" key="2">
    <source>
        <dbReference type="SAM" id="Phobius"/>
    </source>
</evidence>
<dbReference type="AlphaFoldDB" id="A0A6V8LZ91"/>
<keyword evidence="2" id="KW-0812">Transmembrane</keyword>
<dbReference type="NCBIfam" id="TIGR00277">
    <property type="entry name" value="HDIG"/>
    <property type="match status" value="1"/>
</dbReference>
<keyword evidence="6" id="KW-1185">Reference proteome</keyword>
<evidence type="ECO:0000313" key="6">
    <source>
        <dbReference type="Proteomes" id="UP000494245"/>
    </source>
</evidence>
<dbReference type="InterPro" id="IPR011624">
    <property type="entry name" value="Metal-dep_PHydrolase_7TM_extra"/>
</dbReference>
<dbReference type="CDD" id="cd00077">
    <property type="entry name" value="HDc"/>
    <property type="match status" value="1"/>
</dbReference>
<feature type="domain" description="Cyclic nucleotide-binding" evidence="3">
    <location>
        <begin position="251"/>
        <end position="285"/>
    </location>
</feature>
<sequence>MNGILSRLKKPSCQAASKGCAPCLPGKPCESLSWGFYVFLAVILGASVLSSVRFSSPVKVFLAGEVASQDVTAEQTLRYEDREATKRKREQVSNNQPPVFDLSLDPFELLSKNVLGILALVKRNEEDQEKLRASISEDLNVEISRDTFSTWRSQEFQDVVTLQVLPWLREAYARGVAANPIMFAPYKQGVLLRELPSGMETLHLEGPAVLDMERLKEELDQLLRRDLKKNIRVRKAVFALTGPYLVPSIVYNQGLTQERKREIVESMEPVYASIHRGEMIVRQGERVTADQQSKLQALYAHRGSFLKPLAIPGTFLLSCLFFVLLHLSHGKKSGIRAVSNRDWLTLAAVTAFFVLLAKFVELARISEAHLPVFLKTGQVAFGLPVAGAAGVLAMFLPQALCSFAVLLLSYLVTNEVGGNLYLFSYYMLGGLVYASIIRDCETRQDVLRSILPLAALCVVSWLGIALVQDNAGELTLAGGVHAAFNAVFSLLLVLGLSPILELVFGYTSRFRLMELMNLEQPLLQELMVSAPGTYHHSVIVANMAEAAARAVGANALLAKVAALYHDIGKLKNPQYFIENLYGKENKHNKLSPSMSALILISHVKKGVELAREHKLGDEIASLIGQHHGMTLIAYFYHKAQEQAEAKGEEPVREEEFRYPGPKPQSKEAGIIMLADAIEASSRTLVDPTPSRIRGHIQSIMRKLYNEGELDGSELTLKDLTQASETFHKILTGIFHHRIEYPNLDKSKNKDKENGDKNAAPEKAA</sequence>
<dbReference type="InterPro" id="IPR000595">
    <property type="entry name" value="cNMP-bd_dom"/>
</dbReference>
<feature type="transmembrane region" description="Helical" evidence="2">
    <location>
        <begin position="449"/>
        <end position="467"/>
    </location>
</feature>
<evidence type="ECO:0000259" key="3">
    <source>
        <dbReference type="PROSITE" id="PS50042"/>
    </source>
</evidence>
<feature type="transmembrane region" description="Helical" evidence="2">
    <location>
        <begin position="381"/>
        <end position="412"/>
    </location>
</feature>
<dbReference type="RefSeq" id="WP_173085835.1">
    <property type="nucleotide sequence ID" value="NZ_BLTE01000014.1"/>
</dbReference>
<dbReference type="Gene3D" id="1.10.3210.10">
    <property type="entry name" value="Hypothetical protein af1432"/>
    <property type="match status" value="1"/>
</dbReference>
<evidence type="ECO:0000256" key="1">
    <source>
        <dbReference type="SAM" id="MobiDB-lite"/>
    </source>
</evidence>
<dbReference type="Proteomes" id="UP000494245">
    <property type="component" value="Unassembled WGS sequence"/>
</dbReference>
<dbReference type="GO" id="GO:0016787">
    <property type="term" value="F:hydrolase activity"/>
    <property type="evidence" value="ECO:0007669"/>
    <property type="project" value="UniProtKB-KW"/>
</dbReference>
<dbReference type="InterPro" id="IPR011621">
    <property type="entry name" value="Metal-dep_PHydrolase_7TM_intra"/>
</dbReference>
<feature type="transmembrane region" description="Helical" evidence="2">
    <location>
        <begin position="343"/>
        <end position="360"/>
    </location>
</feature>
<proteinExistence type="predicted"/>
<dbReference type="Pfam" id="PF01966">
    <property type="entry name" value="HD"/>
    <property type="match status" value="1"/>
</dbReference>
<feature type="transmembrane region" description="Helical" evidence="2">
    <location>
        <begin position="418"/>
        <end position="437"/>
    </location>
</feature>
<dbReference type="InterPro" id="IPR006674">
    <property type="entry name" value="HD_domain"/>
</dbReference>
<evidence type="ECO:0000259" key="4">
    <source>
        <dbReference type="PROSITE" id="PS51831"/>
    </source>
</evidence>
<dbReference type="Pfam" id="PF07698">
    <property type="entry name" value="7TM-7TMR_HD"/>
    <property type="match status" value="1"/>
</dbReference>
<dbReference type="EC" id="3.1.4.-" evidence="5"/>
<feature type="domain" description="HD" evidence="4">
    <location>
        <begin position="533"/>
        <end position="680"/>
    </location>
</feature>
<dbReference type="Pfam" id="PF07697">
    <property type="entry name" value="7TMR-HDED"/>
    <property type="match status" value="1"/>
</dbReference>
<dbReference type="PROSITE" id="PS51831">
    <property type="entry name" value="HD"/>
    <property type="match status" value="1"/>
</dbReference>
<dbReference type="InterPro" id="IPR003607">
    <property type="entry name" value="HD/PDEase_dom"/>
</dbReference>
<protein>
    <submittedName>
        <fullName evidence="5">Cyclic-di-AMP phosphodiesterase PgpH</fullName>
        <ecNumber evidence="5">3.1.4.-</ecNumber>
    </submittedName>
</protein>
<keyword evidence="2" id="KW-0472">Membrane</keyword>
<dbReference type="SMART" id="SM00471">
    <property type="entry name" value="HDc"/>
    <property type="match status" value="1"/>
</dbReference>
<keyword evidence="5" id="KW-0378">Hydrolase</keyword>
<accession>A0A6V8LZ91</accession>
<feature type="region of interest" description="Disordered" evidence="1">
    <location>
        <begin position="742"/>
        <end position="764"/>
    </location>
</feature>
<reference evidence="5 6" key="2">
    <citation type="submission" date="2020-05" db="EMBL/GenBank/DDBJ databases">
        <title>Draft genome sequence of Desulfovibrio sp. strainFSS-1.</title>
        <authorList>
            <person name="Shimoshige H."/>
            <person name="Kobayashi H."/>
            <person name="Maekawa T."/>
        </authorList>
    </citation>
    <scope>NUCLEOTIDE SEQUENCE [LARGE SCALE GENOMIC DNA]</scope>
    <source>
        <strain evidence="5 6">SIID29052-01</strain>
    </source>
</reference>
<dbReference type="SUPFAM" id="SSF109604">
    <property type="entry name" value="HD-domain/PDEase-like"/>
    <property type="match status" value="1"/>
</dbReference>
<dbReference type="InterPro" id="IPR052722">
    <property type="entry name" value="PgpH_phosphodiesterase"/>
</dbReference>
<feature type="transmembrane region" description="Helical" evidence="2">
    <location>
        <begin position="309"/>
        <end position="328"/>
    </location>
</feature>
<dbReference type="PROSITE" id="PS50042">
    <property type="entry name" value="CNMP_BINDING_3"/>
    <property type="match status" value="1"/>
</dbReference>
<comment type="caution">
    <text evidence="5">The sequence shown here is derived from an EMBL/GenBank/DDBJ whole genome shotgun (WGS) entry which is preliminary data.</text>
</comment>
<dbReference type="EMBL" id="BLTE01000014">
    <property type="protein sequence ID" value="GFK95106.1"/>
    <property type="molecule type" value="Genomic_DNA"/>
</dbReference>
<name>A0A6V8LZ91_9BACT</name>
<organism evidence="5 6">
    <name type="scientific">Fundidesulfovibrio magnetotacticus</name>
    <dbReference type="NCBI Taxonomy" id="2730080"/>
    <lineage>
        <taxon>Bacteria</taxon>
        <taxon>Pseudomonadati</taxon>
        <taxon>Thermodesulfobacteriota</taxon>
        <taxon>Desulfovibrionia</taxon>
        <taxon>Desulfovibrionales</taxon>
        <taxon>Desulfovibrionaceae</taxon>
        <taxon>Fundidesulfovibrio</taxon>
    </lineage>
</organism>
<evidence type="ECO:0000313" key="5">
    <source>
        <dbReference type="EMBL" id="GFK95106.1"/>
    </source>
</evidence>
<feature type="transmembrane region" description="Helical" evidence="2">
    <location>
        <begin position="487"/>
        <end position="506"/>
    </location>
</feature>
<reference evidence="5 6" key="1">
    <citation type="submission" date="2020-04" db="EMBL/GenBank/DDBJ databases">
        <authorList>
            <consortium name="Desulfovibrio sp. FSS-1 genome sequencing consortium"/>
            <person name="Shimoshige H."/>
            <person name="Kobayashi H."/>
            <person name="Maekawa T."/>
        </authorList>
    </citation>
    <scope>NUCLEOTIDE SEQUENCE [LARGE SCALE GENOMIC DNA]</scope>
    <source>
        <strain evidence="5 6">SIID29052-01</strain>
    </source>
</reference>
<gene>
    <name evidence="5" type="primary">pgpH</name>
    <name evidence="5" type="ORF">NNJEOMEG_02963</name>
</gene>